<dbReference type="EMBL" id="NIRR01000117">
    <property type="protein sequence ID" value="OWP61294.1"/>
    <property type="molecule type" value="Genomic_DNA"/>
</dbReference>
<feature type="non-terminal residue" evidence="2">
    <location>
        <position position="144"/>
    </location>
</feature>
<keyword evidence="2" id="KW-0418">Kinase</keyword>
<name>A0A246FFL5_9BACT</name>
<proteinExistence type="predicted"/>
<keyword evidence="1" id="KW-0175">Coiled coil</keyword>
<dbReference type="InterPro" id="IPR000014">
    <property type="entry name" value="PAS"/>
</dbReference>
<dbReference type="AlphaFoldDB" id="A0A246FFL5"/>
<dbReference type="SUPFAM" id="SSF55785">
    <property type="entry name" value="PYP-like sensor domain (PAS domain)"/>
    <property type="match status" value="1"/>
</dbReference>
<reference evidence="2 3" key="1">
    <citation type="submission" date="2017-06" db="EMBL/GenBank/DDBJ databases">
        <title>Hymenobacter amundsenii sp. nov. isolated from regoliths in Antarctica.</title>
        <authorList>
            <person name="Sedlacek I."/>
            <person name="Kralova S."/>
            <person name="Pantucek R."/>
            <person name="Svec P."/>
            <person name="Holochova P."/>
            <person name="Stankova E."/>
            <person name="Vrbovska V."/>
            <person name="Busse H.-J."/>
        </authorList>
    </citation>
    <scope>NUCLEOTIDE SEQUENCE [LARGE SCALE GENOMIC DNA]</scope>
    <source>
        <strain evidence="2 3">CCM 8682</strain>
    </source>
</reference>
<evidence type="ECO:0000313" key="2">
    <source>
        <dbReference type="EMBL" id="OWP61294.1"/>
    </source>
</evidence>
<comment type="caution">
    <text evidence="2">The sequence shown here is derived from an EMBL/GenBank/DDBJ whole genome shotgun (WGS) entry which is preliminary data.</text>
</comment>
<accession>A0A246FFL5</accession>
<sequence length="144" mass="16389">MLGQAVEVLVPDATGRHHEQLRESFNHHPQMRSMGAHRVLRGQRHDGSVFPVEVSLSYFYLDEELYVVAYILDTSLKQAAEQELIAQHQQVARLNAELEQKVADRTHALLTTMEQLEQRQAELAQALAAERELGELKSRFVSMA</sequence>
<gene>
    <name evidence="2" type="ORF">CDA63_20215</name>
</gene>
<feature type="coiled-coil region" evidence="1">
    <location>
        <begin position="77"/>
        <end position="133"/>
    </location>
</feature>
<dbReference type="Proteomes" id="UP000197277">
    <property type="component" value="Unassembled WGS sequence"/>
</dbReference>
<dbReference type="GO" id="GO:0016301">
    <property type="term" value="F:kinase activity"/>
    <property type="evidence" value="ECO:0007669"/>
    <property type="project" value="UniProtKB-KW"/>
</dbReference>
<evidence type="ECO:0000256" key="1">
    <source>
        <dbReference type="SAM" id="Coils"/>
    </source>
</evidence>
<dbReference type="InterPro" id="IPR035965">
    <property type="entry name" value="PAS-like_dom_sf"/>
</dbReference>
<protein>
    <submittedName>
        <fullName evidence="2">PAS domain-containing sensor histidine kinase</fullName>
    </submittedName>
</protein>
<keyword evidence="3" id="KW-1185">Reference proteome</keyword>
<keyword evidence="2" id="KW-0808">Transferase</keyword>
<dbReference type="Gene3D" id="3.30.450.20">
    <property type="entry name" value="PAS domain"/>
    <property type="match status" value="1"/>
</dbReference>
<organism evidence="2 3">
    <name type="scientific">Hymenobacter amundsenii</name>
    <dbReference type="NCBI Taxonomy" id="2006685"/>
    <lineage>
        <taxon>Bacteria</taxon>
        <taxon>Pseudomonadati</taxon>
        <taxon>Bacteroidota</taxon>
        <taxon>Cytophagia</taxon>
        <taxon>Cytophagales</taxon>
        <taxon>Hymenobacteraceae</taxon>
        <taxon>Hymenobacter</taxon>
    </lineage>
</organism>
<dbReference type="NCBIfam" id="TIGR00229">
    <property type="entry name" value="sensory_box"/>
    <property type="match status" value="1"/>
</dbReference>
<evidence type="ECO:0000313" key="3">
    <source>
        <dbReference type="Proteomes" id="UP000197277"/>
    </source>
</evidence>